<evidence type="ECO:0000313" key="1">
    <source>
        <dbReference type="EMBL" id="GGD62348.1"/>
    </source>
</evidence>
<evidence type="ECO:0000313" key="2">
    <source>
        <dbReference type="Proteomes" id="UP000597138"/>
    </source>
</evidence>
<gene>
    <name evidence="1" type="ORF">GCM10010985_15600</name>
</gene>
<accession>A0ABQ1R8V2</accession>
<name>A0ABQ1R8V2_9BURK</name>
<reference evidence="2" key="1">
    <citation type="journal article" date="2019" name="Int. J. Syst. Evol. Microbiol.">
        <title>The Global Catalogue of Microorganisms (GCM) 10K type strain sequencing project: providing services to taxonomists for standard genome sequencing and annotation.</title>
        <authorList>
            <consortium name="The Broad Institute Genomics Platform"/>
            <consortium name="The Broad Institute Genome Sequencing Center for Infectious Disease"/>
            <person name="Wu L."/>
            <person name="Ma J."/>
        </authorList>
    </citation>
    <scope>NUCLEOTIDE SEQUENCE [LARGE SCALE GENOMIC DNA]</scope>
    <source>
        <strain evidence="2">CGMCC 1.11013</strain>
    </source>
</reference>
<dbReference type="Proteomes" id="UP000597138">
    <property type="component" value="Unassembled WGS sequence"/>
</dbReference>
<keyword evidence="2" id="KW-1185">Reference proteome</keyword>
<dbReference type="EMBL" id="BMEG01000002">
    <property type="protein sequence ID" value="GGD62348.1"/>
    <property type="molecule type" value="Genomic_DNA"/>
</dbReference>
<comment type="caution">
    <text evidence="1">The sequence shown here is derived from an EMBL/GenBank/DDBJ whole genome shotgun (WGS) entry which is preliminary data.</text>
</comment>
<sequence length="462" mass="49229">MRIKPTMSTPSQASADYFLTDTRTGVIIRVIQSVSPDNVIYVLKTESESLYYAQLDYREYPDRNSVLLMAFESGLSVTMTGDASHNITDISAALPGAPRLPSIDATWRLLEDVRTGGIAQIEDADTLASMAYIVRSTDGSHHCAQIRPRAHGYRNALLIAAFRASLPVTVAGDADYYLTALSVGSKAFGPHLSAAPAFIASTPRSGVIDEITDKEVSDTLIVIVKTPDGTRYHAQIDRQEHANRNNLLLLGLKTGLPVTVNGDKEHYVTGIAVGALSAPAAPSLVLFGAKLTETRSGMLVRIIDSDSLDNIRYVLRTADGAHYCAQMNTVDHPSRHQMLMSALAKSLPVSICADDASTITGVAIGLPRAGSPTFHCGATRFATSETGNIIRVIDSDLLGAGAVYVLQTPDGNEWCVPPLAHTEPARGELLTVALTSGLTVTVHGSSAENMPYGAGSVMVERP</sequence>
<protein>
    <submittedName>
        <fullName evidence="1">Uncharacterized protein</fullName>
    </submittedName>
</protein>
<proteinExistence type="predicted"/>
<organism evidence="1 2">
    <name type="scientific">Caballeronia grimmiae</name>
    <dbReference type="NCBI Taxonomy" id="1071679"/>
    <lineage>
        <taxon>Bacteria</taxon>
        <taxon>Pseudomonadati</taxon>
        <taxon>Pseudomonadota</taxon>
        <taxon>Betaproteobacteria</taxon>
        <taxon>Burkholderiales</taxon>
        <taxon>Burkholderiaceae</taxon>
        <taxon>Caballeronia</taxon>
    </lineage>
</organism>